<evidence type="ECO:0000313" key="2">
    <source>
        <dbReference type="EMBL" id="RJP62018.1"/>
    </source>
</evidence>
<dbReference type="InterPro" id="IPR036265">
    <property type="entry name" value="HIT-like_sf"/>
</dbReference>
<evidence type="ECO:0000313" key="3">
    <source>
        <dbReference type="Proteomes" id="UP000266426"/>
    </source>
</evidence>
<comment type="caution">
    <text evidence="2">The sequence shown here is derived from an EMBL/GenBank/DDBJ whole genome shotgun (WGS) entry which is preliminary data.</text>
</comment>
<protein>
    <recommendedName>
        <fullName evidence="1">Galactose-1-phosphate uridyl transferase C-terminal domain-containing protein</fullName>
    </recommendedName>
</protein>
<evidence type="ECO:0000259" key="1">
    <source>
        <dbReference type="Pfam" id="PF02744"/>
    </source>
</evidence>
<dbReference type="PANTHER" id="PTHR42763:SF2">
    <property type="entry name" value="ADP-GLUCOSE PHOSPHORYLASE"/>
    <property type="match status" value="1"/>
</dbReference>
<proteinExistence type="predicted"/>
<dbReference type="GO" id="GO:0006012">
    <property type="term" value="P:galactose metabolic process"/>
    <property type="evidence" value="ECO:0007669"/>
    <property type="project" value="InterPro"/>
</dbReference>
<dbReference type="InterPro" id="IPR053177">
    <property type="entry name" value="ADP-glucose_phosphorylase"/>
</dbReference>
<sequence>MEYRQNPITREWIATRANSLLAESDLYVRRQGISDTTQDATFLNDHDACLVSASPGELADFFRGYKTWIDNMLDRAPHSAIHSIIKPSCKKNADHRTSQMFLVPDSDDYIDKTIINARKYYLKNNSCLWCGMIDQEIKSHDRMICQTDDFVVFVSYFARLPYETFVLPKQHMPDFRSFPDHLFPQLGELCHDVIGRIYRAAHRSNMSLHLHNIVVPERHSLYTHWSIQLIPWMNNWAGFEIATAMYINVASPEACAARLRTEKTAK</sequence>
<feature type="domain" description="Galactose-1-phosphate uridyl transferase C-terminal" evidence="1">
    <location>
        <begin position="118"/>
        <end position="181"/>
    </location>
</feature>
<dbReference type="Pfam" id="PF02744">
    <property type="entry name" value="GalP_UDP_tr_C"/>
    <property type="match status" value="1"/>
</dbReference>
<dbReference type="GO" id="GO:0008108">
    <property type="term" value="F:UDP-glucose:hexose-1-phosphate uridylyltransferase activity"/>
    <property type="evidence" value="ECO:0007669"/>
    <property type="project" value="InterPro"/>
</dbReference>
<organism evidence="2 3">
    <name type="scientific">Candidatus Auribacter fodinae</name>
    <dbReference type="NCBI Taxonomy" id="2093366"/>
    <lineage>
        <taxon>Bacteria</taxon>
        <taxon>Pseudomonadati</taxon>
        <taxon>Candidatus Auribacterota</taxon>
        <taxon>Candidatus Auribacteria</taxon>
        <taxon>Candidatus Auribacterales</taxon>
        <taxon>Candidatus Auribacteraceae</taxon>
        <taxon>Candidatus Auribacter</taxon>
    </lineage>
</organism>
<dbReference type="PANTHER" id="PTHR42763">
    <property type="entry name" value="ADP-GLUCOSE PHOSPHORYLASE"/>
    <property type="match status" value="1"/>
</dbReference>
<dbReference type="EMBL" id="QZJZ01000005">
    <property type="protein sequence ID" value="RJP62018.1"/>
    <property type="molecule type" value="Genomic_DNA"/>
</dbReference>
<dbReference type="SUPFAM" id="SSF54197">
    <property type="entry name" value="HIT-like"/>
    <property type="match status" value="1"/>
</dbReference>
<accession>A0A3A4RAH1</accession>
<dbReference type="AlphaFoldDB" id="A0A3A4RAH1"/>
<dbReference type="Proteomes" id="UP000266426">
    <property type="component" value="Unassembled WGS sequence"/>
</dbReference>
<gene>
    <name evidence="2" type="ORF">C4541_00340</name>
</gene>
<dbReference type="Gene3D" id="3.30.428.10">
    <property type="entry name" value="HIT-like"/>
    <property type="match status" value="1"/>
</dbReference>
<name>A0A3A4RAH1_9BACT</name>
<reference evidence="2 3" key="1">
    <citation type="journal article" date="2017" name="ISME J.">
        <title>Energy and carbon metabolisms in a deep terrestrial subsurface fluid microbial community.</title>
        <authorList>
            <person name="Momper L."/>
            <person name="Jungbluth S.P."/>
            <person name="Lee M.D."/>
            <person name="Amend J.P."/>
        </authorList>
    </citation>
    <scope>NUCLEOTIDE SEQUENCE [LARGE SCALE GENOMIC DNA]</scope>
    <source>
        <strain evidence="2">SURF_26</strain>
    </source>
</reference>
<dbReference type="InterPro" id="IPR005850">
    <property type="entry name" value="GalP_Utransf_C"/>
</dbReference>